<comment type="caution">
    <text evidence="1">The sequence shown here is derived from an EMBL/GenBank/DDBJ whole genome shotgun (WGS) entry which is preliminary data.</text>
</comment>
<gene>
    <name evidence="1" type="ORF">GMARGA_LOCUS43268</name>
</gene>
<dbReference type="EMBL" id="CAJVQB010138036">
    <property type="protein sequence ID" value="CAG8854447.1"/>
    <property type="molecule type" value="Genomic_DNA"/>
</dbReference>
<accession>A0ABN7XGR0</accession>
<sequence>FKRVNEWLEKYYKGVNMGISIGIKNLKDLEVKFVKEKNFVVNDSEKNYYCPDYKKYHYSEFHICVSRYEFIFSQN</sequence>
<evidence type="ECO:0000313" key="1">
    <source>
        <dbReference type="EMBL" id="CAG8854447.1"/>
    </source>
</evidence>
<organism evidence="1 2">
    <name type="scientific">Gigaspora margarita</name>
    <dbReference type="NCBI Taxonomy" id="4874"/>
    <lineage>
        <taxon>Eukaryota</taxon>
        <taxon>Fungi</taxon>
        <taxon>Fungi incertae sedis</taxon>
        <taxon>Mucoromycota</taxon>
        <taxon>Glomeromycotina</taxon>
        <taxon>Glomeromycetes</taxon>
        <taxon>Diversisporales</taxon>
        <taxon>Gigasporaceae</taxon>
        <taxon>Gigaspora</taxon>
    </lineage>
</organism>
<proteinExistence type="predicted"/>
<protein>
    <submittedName>
        <fullName evidence="1">3545_t:CDS:1</fullName>
    </submittedName>
</protein>
<feature type="non-terminal residue" evidence="1">
    <location>
        <position position="1"/>
    </location>
</feature>
<name>A0ABN7XGR0_GIGMA</name>
<reference evidence="1 2" key="1">
    <citation type="submission" date="2021-06" db="EMBL/GenBank/DDBJ databases">
        <authorList>
            <person name="Kallberg Y."/>
            <person name="Tangrot J."/>
            <person name="Rosling A."/>
        </authorList>
    </citation>
    <scope>NUCLEOTIDE SEQUENCE [LARGE SCALE GENOMIC DNA]</scope>
    <source>
        <strain evidence="1 2">120-4 pot B 10/14</strain>
    </source>
</reference>
<dbReference type="Proteomes" id="UP000789901">
    <property type="component" value="Unassembled WGS sequence"/>
</dbReference>
<feature type="non-terminal residue" evidence="1">
    <location>
        <position position="75"/>
    </location>
</feature>
<evidence type="ECO:0000313" key="2">
    <source>
        <dbReference type="Proteomes" id="UP000789901"/>
    </source>
</evidence>
<keyword evidence="2" id="KW-1185">Reference proteome</keyword>